<keyword evidence="2" id="KW-0560">Oxidoreductase</keyword>
<dbReference type="PRINTS" id="PR00080">
    <property type="entry name" value="SDRFAMILY"/>
</dbReference>
<keyword evidence="5" id="KW-1185">Reference proteome</keyword>
<accession>A0AA38R7D1</accession>
<dbReference type="PRINTS" id="PR00081">
    <property type="entry name" value="GDHRDH"/>
</dbReference>
<evidence type="ECO:0000256" key="3">
    <source>
        <dbReference type="RuleBase" id="RU000363"/>
    </source>
</evidence>
<dbReference type="AlphaFoldDB" id="A0AA38R7D1"/>
<dbReference type="EMBL" id="JANBVO010000031">
    <property type="protein sequence ID" value="KAJ9138119.1"/>
    <property type="molecule type" value="Genomic_DNA"/>
</dbReference>
<evidence type="ECO:0000313" key="5">
    <source>
        <dbReference type="Proteomes" id="UP001174694"/>
    </source>
</evidence>
<sequence>MSRYAEAHLWSKLNGPGDARPTAMQIIKDYGKEGALQGKSILLTGVTSGIGIPTATALAATGATLFCAARSTDKAREALSSIANLTSVRFVQLDLSSLASVRACATEVLAQTGGKLNMLVNNAGILSAVRKLSADGFEIQLATNYLGPFLLFSLLRDALLAAATPGFPSRVINVSSVGHHSTPVLLDDMNLERQPNPLVGYGHSKTAFIHMASEIERRWGARDLHAWSLQPGGVHVEEGSGLVVDAGLDEEMVKKISEPFPAKFFKSAAQGAATTVWAAVSDETLADGARGKYLEDCAVAKPMRETAVEHLFGYADWAYDSESAKSLWDVSEKLVGLKNGA</sequence>
<dbReference type="InterPro" id="IPR036291">
    <property type="entry name" value="NAD(P)-bd_dom_sf"/>
</dbReference>
<dbReference type="PANTHER" id="PTHR24320:SF272">
    <property type="entry name" value="NAD(P)-BINDING ROSSMANN-FOLD SUPERFAMILY PROTEIN"/>
    <property type="match status" value="1"/>
</dbReference>
<name>A0AA38R7D1_9PEZI</name>
<evidence type="ECO:0000256" key="1">
    <source>
        <dbReference type="ARBA" id="ARBA00006484"/>
    </source>
</evidence>
<dbReference type="PANTHER" id="PTHR24320">
    <property type="entry name" value="RETINOL DEHYDROGENASE"/>
    <property type="match status" value="1"/>
</dbReference>
<evidence type="ECO:0000313" key="4">
    <source>
        <dbReference type="EMBL" id="KAJ9138119.1"/>
    </source>
</evidence>
<dbReference type="SUPFAM" id="SSF51735">
    <property type="entry name" value="NAD(P)-binding Rossmann-fold domains"/>
    <property type="match status" value="1"/>
</dbReference>
<protein>
    <submittedName>
        <fullName evidence="4">Oxidoreductase</fullName>
    </submittedName>
</protein>
<comment type="similarity">
    <text evidence="1 3">Belongs to the short-chain dehydrogenases/reductases (SDR) family.</text>
</comment>
<dbReference type="InterPro" id="IPR002347">
    <property type="entry name" value="SDR_fam"/>
</dbReference>
<dbReference type="Pfam" id="PF00106">
    <property type="entry name" value="adh_short"/>
    <property type="match status" value="1"/>
</dbReference>
<dbReference type="GO" id="GO:0016491">
    <property type="term" value="F:oxidoreductase activity"/>
    <property type="evidence" value="ECO:0007669"/>
    <property type="project" value="UniProtKB-KW"/>
</dbReference>
<reference evidence="4" key="1">
    <citation type="submission" date="2022-07" db="EMBL/GenBank/DDBJ databases">
        <title>Fungi with potential for degradation of polypropylene.</title>
        <authorList>
            <person name="Gostincar C."/>
        </authorList>
    </citation>
    <scope>NUCLEOTIDE SEQUENCE</scope>
    <source>
        <strain evidence="4">EXF-13308</strain>
    </source>
</reference>
<comment type="caution">
    <text evidence="4">The sequence shown here is derived from an EMBL/GenBank/DDBJ whole genome shotgun (WGS) entry which is preliminary data.</text>
</comment>
<dbReference type="Gene3D" id="3.40.50.720">
    <property type="entry name" value="NAD(P)-binding Rossmann-like Domain"/>
    <property type="match status" value="1"/>
</dbReference>
<proteinExistence type="inferred from homology"/>
<organism evidence="4 5">
    <name type="scientific">Pleurostoma richardsiae</name>
    <dbReference type="NCBI Taxonomy" id="41990"/>
    <lineage>
        <taxon>Eukaryota</taxon>
        <taxon>Fungi</taxon>
        <taxon>Dikarya</taxon>
        <taxon>Ascomycota</taxon>
        <taxon>Pezizomycotina</taxon>
        <taxon>Sordariomycetes</taxon>
        <taxon>Sordariomycetidae</taxon>
        <taxon>Calosphaeriales</taxon>
        <taxon>Pleurostomataceae</taxon>
        <taxon>Pleurostoma</taxon>
    </lineage>
</organism>
<dbReference type="Proteomes" id="UP001174694">
    <property type="component" value="Unassembled WGS sequence"/>
</dbReference>
<evidence type="ECO:0000256" key="2">
    <source>
        <dbReference type="ARBA" id="ARBA00023002"/>
    </source>
</evidence>
<gene>
    <name evidence="4" type="ORF">NKR23_g8754</name>
</gene>